<dbReference type="Proteomes" id="UP000282741">
    <property type="component" value="Chromosome"/>
</dbReference>
<dbReference type="Pfam" id="PF03706">
    <property type="entry name" value="LPG_synthase_TM"/>
    <property type="match status" value="1"/>
</dbReference>
<accession>A0AAN1VH40</accession>
<keyword evidence="2" id="KW-1003">Cell membrane</keyword>
<evidence type="ECO:0000256" key="2">
    <source>
        <dbReference type="ARBA" id="ARBA00022475"/>
    </source>
</evidence>
<keyword evidence="3 6" id="KW-0812">Transmembrane</keyword>
<keyword evidence="5 6" id="KW-0472">Membrane</keyword>
<feature type="transmembrane region" description="Helical" evidence="6">
    <location>
        <begin position="281"/>
        <end position="300"/>
    </location>
</feature>
<feature type="transmembrane region" description="Helical" evidence="6">
    <location>
        <begin position="81"/>
        <end position="105"/>
    </location>
</feature>
<comment type="subcellular location">
    <subcellularLocation>
        <location evidence="1">Cell membrane</location>
        <topology evidence="1">Multi-pass membrane protein</topology>
    </subcellularLocation>
</comment>
<protein>
    <submittedName>
        <fullName evidence="7">Lysylphosphatidylglycerol synthetase family protein</fullName>
    </submittedName>
</protein>
<dbReference type="GeneID" id="92993847"/>
<feature type="transmembrane region" description="Helical" evidence="6">
    <location>
        <begin position="228"/>
        <end position="245"/>
    </location>
</feature>
<reference evidence="8" key="1">
    <citation type="submission" date="2017-10" db="EMBL/GenBank/DDBJ databases">
        <title>Whole genome sequencing of various Bordetella species.</title>
        <authorList>
            <person name="Weigand M.R."/>
            <person name="Loparev V."/>
            <person name="Peng Y."/>
            <person name="Bowden K.E."/>
            <person name="Tondella M.L."/>
            <person name="Williams M.M."/>
        </authorList>
    </citation>
    <scope>NUCLEOTIDE SEQUENCE [LARGE SCALE GENOMIC DNA]</scope>
    <source>
        <strain evidence="8">H720</strain>
    </source>
</reference>
<evidence type="ECO:0000256" key="6">
    <source>
        <dbReference type="SAM" id="Phobius"/>
    </source>
</evidence>
<feature type="transmembrane region" description="Helical" evidence="6">
    <location>
        <begin position="199"/>
        <end position="222"/>
    </location>
</feature>
<dbReference type="RefSeq" id="WP_032962574.1">
    <property type="nucleotide sequence ID" value="NZ_CP012077.1"/>
</dbReference>
<name>A0AAN1VH40_9BORD</name>
<dbReference type="EMBL" id="CP024172">
    <property type="protein sequence ID" value="AZW18659.1"/>
    <property type="molecule type" value="Genomic_DNA"/>
</dbReference>
<sequence>MSRRPRWRRWRRVLLPLLLCAVAALLYHYARGVAWHEVGRALRGIPAQAAAWALAATLGGYLAYAGLDLLGRHYLGHRLPAWQVAGIAMMSYALNLNLGVLVGGLGARLRLYGRLGCRKSLPTRVALFSAVSNWLGFGWLAGLLLLAGVVPPPLPGGAGRLLGLGLAAASAAYTWACWRSPGRSWTLRGWRVVLPSLPVALAQAGIAAASWASMGLALYLLLQARVPYALVLGVMLCASFAALIVRIPGGLGTTEALFVAALAGRLPGSEVLAAVLAYRAIYFFMPLALALPGFGLLEAARAWRRTRPRRG</sequence>
<gene>
    <name evidence="7" type="ORF">CS347_18785</name>
</gene>
<evidence type="ECO:0000256" key="1">
    <source>
        <dbReference type="ARBA" id="ARBA00004651"/>
    </source>
</evidence>
<dbReference type="AlphaFoldDB" id="A0AAN1VH40"/>
<feature type="transmembrane region" description="Helical" evidence="6">
    <location>
        <begin position="125"/>
        <end position="149"/>
    </location>
</feature>
<evidence type="ECO:0000313" key="8">
    <source>
        <dbReference type="Proteomes" id="UP000282741"/>
    </source>
</evidence>
<dbReference type="GO" id="GO:0005886">
    <property type="term" value="C:plasma membrane"/>
    <property type="evidence" value="ECO:0007669"/>
    <property type="project" value="UniProtKB-SubCell"/>
</dbReference>
<evidence type="ECO:0000256" key="5">
    <source>
        <dbReference type="ARBA" id="ARBA00023136"/>
    </source>
</evidence>
<evidence type="ECO:0000256" key="3">
    <source>
        <dbReference type="ARBA" id="ARBA00022692"/>
    </source>
</evidence>
<organism evidence="7 8">
    <name type="scientific">Bordetella hinzii</name>
    <dbReference type="NCBI Taxonomy" id="103855"/>
    <lineage>
        <taxon>Bacteria</taxon>
        <taxon>Pseudomonadati</taxon>
        <taxon>Pseudomonadota</taxon>
        <taxon>Betaproteobacteria</taxon>
        <taxon>Burkholderiales</taxon>
        <taxon>Alcaligenaceae</taxon>
        <taxon>Bordetella</taxon>
    </lineage>
</organism>
<proteinExistence type="predicted"/>
<keyword evidence="4 6" id="KW-1133">Transmembrane helix</keyword>
<evidence type="ECO:0000313" key="7">
    <source>
        <dbReference type="EMBL" id="AZW18659.1"/>
    </source>
</evidence>
<evidence type="ECO:0000256" key="4">
    <source>
        <dbReference type="ARBA" id="ARBA00022989"/>
    </source>
</evidence>
<dbReference type="InterPro" id="IPR022791">
    <property type="entry name" value="L-PG_synthase/AglD"/>
</dbReference>